<sequence>MSRITYIEAIEATGILRQLADFDPHVAGTLPLDVHTGTSDIDILCHAPDDERFSELLWSCFGGEGDFRMWQWSGSGRPVLASFRAHGWEFEIFGAGVPVAEQSGWRHFEVERRLLALGGPAFRDAVMALRGKGVKTESAFWAALGQTGDPYQGMLGLYHRTDDELVGVLAPLWRGSLPRARR</sequence>
<protein>
    <submittedName>
        <fullName evidence="1">DUF4269 domain-containing protein</fullName>
    </submittedName>
</protein>
<dbReference type="InterPro" id="IPR025365">
    <property type="entry name" value="DUF4269"/>
</dbReference>
<organism evidence="1 2">
    <name type="scientific">Ferirhizobium litorale</name>
    <dbReference type="NCBI Taxonomy" id="2927786"/>
    <lineage>
        <taxon>Bacteria</taxon>
        <taxon>Pseudomonadati</taxon>
        <taxon>Pseudomonadota</taxon>
        <taxon>Alphaproteobacteria</taxon>
        <taxon>Hyphomicrobiales</taxon>
        <taxon>Rhizobiaceae</taxon>
        <taxon>Ferirhizobium</taxon>
    </lineage>
</organism>
<proteinExistence type="predicted"/>
<dbReference type="EMBL" id="JALDYZ010000006">
    <property type="protein sequence ID" value="MDI7922895.1"/>
    <property type="molecule type" value="Genomic_DNA"/>
</dbReference>
<dbReference type="RefSeq" id="WP_311789464.1">
    <property type="nucleotide sequence ID" value="NZ_JALDYY010000031.1"/>
</dbReference>
<evidence type="ECO:0000313" key="2">
    <source>
        <dbReference type="Proteomes" id="UP001161580"/>
    </source>
</evidence>
<keyword evidence="2" id="KW-1185">Reference proteome</keyword>
<name>A0AAE3QG45_9HYPH</name>
<gene>
    <name evidence="1" type="ORF">MRS75_12460</name>
</gene>
<accession>A0AAE3QG45</accession>
<reference evidence="1" key="1">
    <citation type="submission" date="2022-03" db="EMBL/GenBank/DDBJ databases">
        <title>Fererhizobium litorale gen. nov., sp. nov., isolated from sandy sediments of the Sea of Japan seashore.</title>
        <authorList>
            <person name="Romanenko L."/>
            <person name="Kurilenko V."/>
            <person name="Otstavnykh N."/>
            <person name="Svetashev V."/>
            <person name="Tekutyeva L."/>
            <person name="Isaeva M."/>
            <person name="Mikhailov V."/>
        </authorList>
    </citation>
    <scope>NUCLEOTIDE SEQUENCE</scope>
    <source>
        <strain evidence="1">KMM 9576</strain>
    </source>
</reference>
<dbReference type="AlphaFoldDB" id="A0AAE3QG45"/>
<dbReference type="Pfam" id="PF14091">
    <property type="entry name" value="DUF4269"/>
    <property type="match status" value="1"/>
</dbReference>
<comment type="caution">
    <text evidence="1">The sequence shown here is derived from an EMBL/GenBank/DDBJ whole genome shotgun (WGS) entry which is preliminary data.</text>
</comment>
<dbReference type="Proteomes" id="UP001161580">
    <property type="component" value="Unassembled WGS sequence"/>
</dbReference>
<evidence type="ECO:0000313" key="1">
    <source>
        <dbReference type="EMBL" id="MDI7922895.1"/>
    </source>
</evidence>